<proteinExistence type="inferred from homology"/>
<dbReference type="Gene3D" id="3.40.50.720">
    <property type="entry name" value="NAD(P)-binding Rossmann-like Domain"/>
    <property type="match status" value="1"/>
</dbReference>
<dbReference type="GO" id="GO:0003978">
    <property type="term" value="F:UDP-glucose 4-epimerase activity"/>
    <property type="evidence" value="ECO:0007669"/>
    <property type="project" value="UniProtKB-EC"/>
</dbReference>
<name>A0A840N298_9BRAD</name>
<comment type="pathway">
    <text evidence="1">Bacterial outer membrane biogenesis; LPS O-antigen biosynthesis.</text>
</comment>
<dbReference type="AlphaFoldDB" id="A0A840N298"/>
<evidence type="ECO:0000256" key="1">
    <source>
        <dbReference type="ARBA" id="ARBA00005125"/>
    </source>
</evidence>
<dbReference type="EC" id="5.1.3.2" evidence="4"/>
<sequence>MDWAPLVEGIDSIVHLAGAAHTLVTDETYNTVNHLATRSLAITAAKTGVHFIQVSSIAAQSGPVSASILTEQDVPTPVNAYGISKLLAEIAVRDSGVPFTILRPVVVYGPGAKGNFETVEKIARLPLPLPIGALESRRSVLSIENFCSAVLTAKNVDQAVGETFIVSDPNPVTLAEIVQEIRRRNHRQSNVFSVRPFWLAWTLTAMGKADLWNRIGQSLVASPAKLMAVGWKPAPSKFAARPNTA</sequence>
<evidence type="ECO:0000313" key="5">
    <source>
        <dbReference type="Proteomes" id="UP000521227"/>
    </source>
</evidence>
<dbReference type="Proteomes" id="UP000521227">
    <property type="component" value="Unassembled WGS sequence"/>
</dbReference>
<comment type="similarity">
    <text evidence="2">Belongs to the NAD(P)-dependent epimerase/dehydratase family.</text>
</comment>
<accession>A0A840N298</accession>
<reference evidence="4 5" key="1">
    <citation type="submission" date="2020-08" db="EMBL/GenBank/DDBJ databases">
        <title>Genomic Encyclopedia of Type Strains, Phase IV (KMG-IV): sequencing the most valuable type-strain genomes for metagenomic binning, comparative biology and taxonomic classification.</title>
        <authorList>
            <person name="Goeker M."/>
        </authorList>
    </citation>
    <scope>NUCLEOTIDE SEQUENCE [LARGE SCALE GENOMIC DNA]</scope>
    <source>
        <strain evidence="4 5">DSM 17498</strain>
    </source>
</reference>
<evidence type="ECO:0000313" key="4">
    <source>
        <dbReference type="EMBL" id="MBB5054203.1"/>
    </source>
</evidence>
<evidence type="ECO:0000256" key="2">
    <source>
        <dbReference type="ARBA" id="ARBA00007637"/>
    </source>
</evidence>
<dbReference type="Pfam" id="PF01370">
    <property type="entry name" value="Epimerase"/>
    <property type="match status" value="1"/>
</dbReference>
<evidence type="ECO:0000259" key="3">
    <source>
        <dbReference type="Pfam" id="PF01370"/>
    </source>
</evidence>
<comment type="caution">
    <text evidence="4">The sequence shown here is derived from an EMBL/GenBank/DDBJ whole genome shotgun (WGS) entry which is preliminary data.</text>
</comment>
<dbReference type="InterPro" id="IPR001509">
    <property type="entry name" value="Epimerase_deHydtase"/>
</dbReference>
<dbReference type="PANTHER" id="PTHR43000">
    <property type="entry name" value="DTDP-D-GLUCOSE 4,6-DEHYDRATASE-RELATED"/>
    <property type="match status" value="1"/>
</dbReference>
<keyword evidence="4" id="KW-0413">Isomerase</keyword>
<gene>
    <name evidence="4" type="ORF">HNQ36_004205</name>
</gene>
<organism evidence="4 5">
    <name type="scientific">Afipia massiliensis</name>
    <dbReference type="NCBI Taxonomy" id="211460"/>
    <lineage>
        <taxon>Bacteria</taxon>
        <taxon>Pseudomonadati</taxon>
        <taxon>Pseudomonadota</taxon>
        <taxon>Alphaproteobacteria</taxon>
        <taxon>Hyphomicrobiales</taxon>
        <taxon>Nitrobacteraceae</taxon>
        <taxon>Afipia</taxon>
    </lineage>
</organism>
<feature type="domain" description="NAD-dependent epimerase/dehydratase" evidence="3">
    <location>
        <begin position="8"/>
        <end position="156"/>
    </location>
</feature>
<protein>
    <submittedName>
        <fullName evidence="4">UDP-glucose 4-epimerase</fullName>
        <ecNumber evidence="4">5.1.3.2</ecNumber>
    </submittedName>
</protein>
<dbReference type="EMBL" id="JACHIJ010000006">
    <property type="protein sequence ID" value="MBB5054203.1"/>
    <property type="molecule type" value="Genomic_DNA"/>
</dbReference>
<dbReference type="InterPro" id="IPR036291">
    <property type="entry name" value="NAD(P)-bd_dom_sf"/>
</dbReference>
<dbReference type="SUPFAM" id="SSF51735">
    <property type="entry name" value="NAD(P)-binding Rossmann-fold domains"/>
    <property type="match status" value="1"/>
</dbReference>